<feature type="domain" description="ORC1/DEAH AAA+ ATPase" evidence="2">
    <location>
        <begin position="143"/>
        <end position="284"/>
    </location>
</feature>
<dbReference type="OrthoDB" id="5593847at2"/>
<dbReference type="InterPro" id="IPR027417">
    <property type="entry name" value="P-loop_NTPase"/>
</dbReference>
<dbReference type="PATRIC" id="fig|42253.5.peg.117"/>
<dbReference type="Gene3D" id="3.40.50.300">
    <property type="entry name" value="P-loop containing nucleotide triphosphate hydrolases"/>
    <property type="match status" value="1"/>
</dbReference>
<dbReference type="Proteomes" id="UP000069205">
    <property type="component" value="Chromosome"/>
</dbReference>
<dbReference type="Pfam" id="PF13401">
    <property type="entry name" value="AAA_22"/>
    <property type="match status" value="1"/>
</dbReference>
<proteinExistence type="predicted"/>
<dbReference type="InterPro" id="IPR049945">
    <property type="entry name" value="AAA_22"/>
</dbReference>
<dbReference type="AlphaFoldDB" id="A0A0K2G6J0"/>
<organism evidence="3 5">
    <name type="scientific">Nitrospira moscoviensis</name>
    <dbReference type="NCBI Taxonomy" id="42253"/>
    <lineage>
        <taxon>Bacteria</taxon>
        <taxon>Pseudomonadati</taxon>
        <taxon>Nitrospirota</taxon>
        <taxon>Nitrospiria</taxon>
        <taxon>Nitrospirales</taxon>
        <taxon>Nitrospiraceae</taxon>
        <taxon>Nitrospira</taxon>
    </lineage>
</organism>
<name>A0A0K2G6J0_NITMO</name>
<dbReference type="RefSeq" id="WP_083447632.1">
    <property type="nucleotide sequence ID" value="NZ_CP011801.1"/>
</dbReference>
<feature type="compositionally biased region" description="Polar residues" evidence="1">
    <location>
        <begin position="431"/>
        <end position="444"/>
    </location>
</feature>
<evidence type="ECO:0000313" key="4">
    <source>
        <dbReference type="EMBL" id="ALA61035.1"/>
    </source>
</evidence>
<dbReference type="KEGG" id="nmv:NITMOv2_4664"/>
<dbReference type="STRING" id="42253.NITMOv2_0118"/>
<dbReference type="EMBL" id="CP011801">
    <property type="protein sequence ID" value="ALA61035.1"/>
    <property type="molecule type" value="Genomic_DNA"/>
</dbReference>
<keyword evidence="5" id="KW-1185">Reference proteome</keyword>
<dbReference type="KEGG" id="nmv:NITMOv2_0118"/>
<accession>A0A0K2G6J0</accession>
<gene>
    <name evidence="3" type="ORF">NITMOv2_0118</name>
    <name evidence="4" type="ORF">NITMOv2_4664</name>
</gene>
<dbReference type="SUPFAM" id="SSF52540">
    <property type="entry name" value="P-loop containing nucleoside triphosphate hydrolases"/>
    <property type="match status" value="1"/>
</dbReference>
<evidence type="ECO:0000313" key="3">
    <source>
        <dbReference type="EMBL" id="ALA56558.1"/>
    </source>
</evidence>
<sequence>MEESIHPPMIIRRGRWEMAHYQDLLDIPMYNIPTIRALPRIFSREDTITALAKMPAYNPKNRSARAEDRLHMIQADMLEWFEPLPIHIDLEQRLSRVIRGSLPYRNPFKPGYYGEANNKIDELETLIRMRTPTVEQRTTALGFAMIGMSGMGKTTTLERIFATYPQVILHREYEKHPFPFQQLVWVHMDCPPDGSLRALCLNFITTVDDILGTTYRKTHVRRMTTADMLMPVMAMIVSNHNLGVLVVEEVQNANAATSGGSEALLNALVHLVNTIGVPIIYGGTFASWPLLTRQFRQIRRGSGQGDFMWERMDRNTEDWANLIESMWQFQYTRHNTPITSELMDVLFDECQGITDFAIKVFMLAQWRAITTGRERITSALIRSVAHDSLRSSRHVLDALRGNVTLEDLTKLGDVYPPDMSLFNTEKPVNASVPTEPTIASTTGSDHAEQTLATPGRSKPKGSHSNESLSQDSTVVPAEVPAATAERVNTGTDSDSSPAEPTLRQIAQECEKAGISLHTGLQVQDLGFASL</sequence>
<dbReference type="GO" id="GO:0016887">
    <property type="term" value="F:ATP hydrolysis activity"/>
    <property type="evidence" value="ECO:0007669"/>
    <property type="project" value="InterPro"/>
</dbReference>
<feature type="region of interest" description="Disordered" evidence="1">
    <location>
        <begin position="422"/>
        <end position="475"/>
    </location>
</feature>
<feature type="compositionally biased region" description="Polar residues" evidence="1">
    <location>
        <begin position="462"/>
        <end position="472"/>
    </location>
</feature>
<reference evidence="3 5" key="1">
    <citation type="journal article" date="2015" name="Proc. Natl. Acad. Sci. U.S.A.">
        <title>Expanded metabolic versatility of ubiquitous nitrite-oxidizing bacteria from the genus Nitrospira.</title>
        <authorList>
            <person name="Koch H."/>
            <person name="Lucker S."/>
            <person name="Albertsen M."/>
            <person name="Kitzinger K."/>
            <person name="Herbold C."/>
            <person name="Spieck E."/>
            <person name="Nielsen P.H."/>
            <person name="Wagner M."/>
            <person name="Daims H."/>
        </authorList>
    </citation>
    <scope>NUCLEOTIDE SEQUENCE [LARGE SCALE GENOMIC DNA]</scope>
    <source>
        <strain evidence="3 5">NSP M-1</strain>
    </source>
</reference>
<evidence type="ECO:0000256" key="1">
    <source>
        <dbReference type="SAM" id="MobiDB-lite"/>
    </source>
</evidence>
<evidence type="ECO:0000313" key="5">
    <source>
        <dbReference type="Proteomes" id="UP000069205"/>
    </source>
</evidence>
<protein>
    <submittedName>
        <fullName evidence="3">Putative Tn7-like transposition protein C</fullName>
    </submittedName>
</protein>
<evidence type="ECO:0000259" key="2">
    <source>
        <dbReference type="Pfam" id="PF13401"/>
    </source>
</evidence>
<dbReference type="EMBL" id="CP011801">
    <property type="protein sequence ID" value="ALA56558.1"/>
    <property type="molecule type" value="Genomic_DNA"/>
</dbReference>